<dbReference type="Proteomes" id="UP000472320">
    <property type="component" value="Unassembled WGS sequence"/>
</dbReference>
<name>A0A6L6QQA7_9BURK</name>
<evidence type="ECO:0000256" key="1">
    <source>
        <dbReference type="ARBA" id="ARBA00023015"/>
    </source>
</evidence>
<dbReference type="Gene3D" id="1.10.357.10">
    <property type="entry name" value="Tetracycline Repressor, domain 2"/>
    <property type="match status" value="1"/>
</dbReference>
<dbReference type="GO" id="GO:0003677">
    <property type="term" value="F:DNA binding"/>
    <property type="evidence" value="ECO:0007669"/>
    <property type="project" value="UniProtKB-UniRule"/>
</dbReference>
<protein>
    <submittedName>
        <fullName evidence="6">TetR family transcriptional regulator</fullName>
    </submittedName>
</protein>
<evidence type="ECO:0000256" key="3">
    <source>
        <dbReference type="ARBA" id="ARBA00023163"/>
    </source>
</evidence>
<keyword evidence="2 4" id="KW-0238">DNA-binding</keyword>
<keyword evidence="7" id="KW-1185">Reference proteome</keyword>
<evidence type="ECO:0000256" key="4">
    <source>
        <dbReference type="PROSITE-ProRule" id="PRU00335"/>
    </source>
</evidence>
<dbReference type="PROSITE" id="PS50977">
    <property type="entry name" value="HTH_TETR_2"/>
    <property type="match status" value="1"/>
</dbReference>
<gene>
    <name evidence="6" type="ORF">GM658_27615</name>
</gene>
<evidence type="ECO:0000313" key="7">
    <source>
        <dbReference type="Proteomes" id="UP000472320"/>
    </source>
</evidence>
<feature type="domain" description="HTH tetR-type" evidence="5">
    <location>
        <begin position="7"/>
        <end position="67"/>
    </location>
</feature>
<dbReference type="PRINTS" id="PR00455">
    <property type="entry name" value="HTHTETR"/>
</dbReference>
<dbReference type="Pfam" id="PF16925">
    <property type="entry name" value="TetR_C_13"/>
    <property type="match status" value="1"/>
</dbReference>
<comment type="caution">
    <text evidence="6">The sequence shown here is derived from an EMBL/GenBank/DDBJ whole genome shotgun (WGS) entry which is preliminary data.</text>
</comment>
<evidence type="ECO:0000259" key="5">
    <source>
        <dbReference type="PROSITE" id="PS50977"/>
    </source>
</evidence>
<evidence type="ECO:0000313" key="6">
    <source>
        <dbReference type="EMBL" id="MTW14390.1"/>
    </source>
</evidence>
<proteinExistence type="predicted"/>
<dbReference type="Pfam" id="PF00440">
    <property type="entry name" value="TetR_N"/>
    <property type="match status" value="1"/>
</dbReference>
<accession>A0A6L6QQA7</accession>
<dbReference type="RefSeq" id="WP_155457330.1">
    <property type="nucleotide sequence ID" value="NZ_WNKX01000043.1"/>
</dbReference>
<organism evidence="6 7">
    <name type="scientific">Massilia eburnea</name>
    <dbReference type="NCBI Taxonomy" id="1776165"/>
    <lineage>
        <taxon>Bacteria</taxon>
        <taxon>Pseudomonadati</taxon>
        <taxon>Pseudomonadota</taxon>
        <taxon>Betaproteobacteria</taxon>
        <taxon>Burkholderiales</taxon>
        <taxon>Oxalobacteraceae</taxon>
        <taxon>Telluria group</taxon>
        <taxon>Massilia</taxon>
    </lineage>
</organism>
<dbReference type="InterPro" id="IPR036271">
    <property type="entry name" value="Tet_transcr_reg_TetR-rel_C_sf"/>
</dbReference>
<dbReference type="PANTHER" id="PTHR47506">
    <property type="entry name" value="TRANSCRIPTIONAL REGULATORY PROTEIN"/>
    <property type="match status" value="1"/>
</dbReference>
<keyword evidence="1" id="KW-0805">Transcription regulation</keyword>
<dbReference type="OrthoDB" id="9809772at2"/>
<feature type="DNA-binding region" description="H-T-H motif" evidence="4">
    <location>
        <begin position="30"/>
        <end position="49"/>
    </location>
</feature>
<sequence>MTSPQYSDVRQGIIDAALPLFMRRGFTGVGLTEILAAAKVPKGSFYHYFGSKEAFGAAVIDDYFQRTLARIDDLLAQGATGRRGLLNYFEDWRECQLGESSQCLAVKLGAEVSDLSEALRAALHRGTHGITSRLERCIERGVKDGSLAQGLDAKVLAVALYQSWVGASLLAKINHDRAPLDTAMAGTQQVLSLAL</sequence>
<dbReference type="SUPFAM" id="SSF48498">
    <property type="entry name" value="Tetracyclin repressor-like, C-terminal domain"/>
    <property type="match status" value="1"/>
</dbReference>
<dbReference type="InterPro" id="IPR011075">
    <property type="entry name" value="TetR_C"/>
</dbReference>
<dbReference type="InterPro" id="IPR001647">
    <property type="entry name" value="HTH_TetR"/>
</dbReference>
<dbReference type="AlphaFoldDB" id="A0A6L6QQA7"/>
<dbReference type="InterPro" id="IPR009057">
    <property type="entry name" value="Homeodomain-like_sf"/>
</dbReference>
<dbReference type="EMBL" id="WNKX01000043">
    <property type="protein sequence ID" value="MTW14390.1"/>
    <property type="molecule type" value="Genomic_DNA"/>
</dbReference>
<dbReference type="SUPFAM" id="SSF46689">
    <property type="entry name" value="Homeodomain-like"/>
    <property type="match status" value="1"/>
</dbReference>
<dbReference type="PANTHER" id="PTHR47506:SF6">
    <property type="entry name" value="HTH-TYPE TRANSCRIPTIONAL REPRESSOR NEMR"/>
    <property type="match status" value="1"/>
</dbReference>
<evidence type="ECO:0000256" key="2">
    <source>
        <dbReference type="ARBA" id="ARBA00023125"/>
    </source>
</evidence>
<reference evidence="6 7" key="1">
    <citation type="submission" date="2019-11" db="EMBL/GenBank/DDBJ databases">
        <title>Type strains purchased from KCTC, JCM and DSMZ.</title>
        <authorList>
            <person name="Lu H."/>
        </authorList>
    </citation>
    <scope>NUCLEOTIDE SEQUENCE [LARGE SCALE GENOMIC DNA]</scope>
    <source>
        <strain evidence="6 7">JCM 31587</strain>
    </source>
</reference>
<keyword evidence="3" id="KW-0804">Transcription</keyword>